<evidence type="ECO:0000256" key="7">
    <source>
        <dbReference type="SAM" id="Phobius"/>
    </source>
</evidence>
<keyword evidence="4 7" id="KW-0812">Transmembrane</keyword>
<keyword evidence="6 7" id="KW-0472">Membrane</keyword>
<evidence type="ECO:0000256" key="5">
    <source>
        <dbReference type="ARBA" id="ARBA00022989"/>
    </source>
</evidence>
<proteinExistence type="inferred from homology"/>
<sequence>MENRVFVGGQLDWMTLFPIFCGFALVAIYALLSSTWLMMKTEGELQQSMFAFTNKVLLAIDGYYSDAYDSFASI</sequence>
<protein>
    <submittedName>
        <fullName evidence="8">Cytochrome d ubiquinol oxidase subunit II</fullName>
        <ecNumber evidence="8">1.10.3.-</ecNumber>
    </submittedName>
</protein>
<reference evidence="8 9" key="1">
    <citation type="submission" date="2023-11" db="EMBL/GenBank/DDBJ databases">
        <title>Plant-associative lifestyle of Vibrio porteresiae and its evolutionary dynamics.</title>
        <authorList>
            <person name="Rameshkumar N."/>
            <person name="Kirti K."/>
        </authorList>
    </citation>
    <scope>NUCLEOTIDE SEQUENCE [LARGE SCALE GENOMIC DNA]</scope>
    <source>
        <strain evidence="8 9">MSSRF7</strain>
    </source>
</reference>
<dbReference type="EMBL" id="JAWRCP010000001">
    <property type="protein sequence ID" value="MDW6092543.1"/>
    <property type="molecule type" value="Genomic_DNA"/>
</dbReference>
<comment type="subcellular location">
    <subcellularLocation>
        <location evidence="1">Cell membrane</location>
        <topology evidence="1">Multi-pass membrane protein</topology>
    </subcellularLocation>
</comment>
<evidence type="ECO:0000256" key="4">
    <source>
        <dbReference type="ARBA" id="ARBA00022692"/>
    </source>
</evidence>
<keyword evidence="8" id="KW-0560">Oxidoreductase</keyword>
<dbReference type="EC" id="1.10.3.-" evidence="8"/>
<dbReference type="RefSeq" id="WP_318585319.1">
    <property type="nucleotide sequence ID" value="NZ_AP024903.1"/>
</dbReference>
<evidence type="ECO:0000256" key="6">
    <source>
        <dbReference type="ARBA" id="ARBA00023136"/>
    </source>
</evidence>
<organism evidence="8 9">
    <name type="scientific">Vibrio rhizosphaerae</name>
    <dbReference type="NCBI Taxonomy" id="398736"/>
    <lineage>
        <taxon>Bacteria</taxon>
        <taxon>Pseudomonadati</taxon>
        <taxon>Pseudomonadota</taxon>
        <taxon>Gammaproteobacteria</taxon>
        <taxon>Vibrionales</taxon>
        <taxon>Vibrionaceae</taxon>
        <taxon>Vibrio</taxon>
    </lineage>
</organism>
<dbReference type="PANTHER" id="PTHR43141">
    <property type="entry name" value="CYTOCHROME BD2 SUBUNIT II"/>
    <property type="match status" value="1"/>
</dbReference>
<feature type="transmembrane region" description="Helical" evidence="7">
    <location>
        <begin position="13"/>
        <end position="32"/>
    </location>
</feature>
<keyword evidence="5 7" id="KW-1133">Transmembrane helix</keyword>
<evidence type="ECO:0000313" key="8">
    <source>
        <dbReference type="EMBL" id="MDW6092543.1"/>
    </source>
</evidence>
<comment type="similarity">
    <text evidence="2">Belongs to the cytochrome ubiquinol oxidase subunit 2 family.</text>
</comment>
<dbReference type="Proteomes" id="UP001279860">
    <property type="component" value="Unassembled WGS sequence"/>
</dbReference>
<comment type="caution">
    <text evidence="8">The sequence shown here is derived from an EMBL/GenBank/DDBJ whole genome shotgun (WGS) entry which is preliminary data.</text>
</comment>
<dbReference type="InterPro" id="IPR003317">
    <property type="entry name" value="Cyt-d_oxidase_su2"/>
</dbReference>
<evidence type="ECO:0000256" key="1">
    <source>
        <dbReference type="ARBA" id="ARBA00004651"/>
    </source>
</evidence>
<keyword evidence="9" id="KW-1185">Reference proteome</keyword>
<evidence type="ECO:0000256" key="3">
    <source>
        <dbReference type="ARBA" id="ARBA00022475"/>
    </source>
</evidence>
<gene>
    <name evidence="8" type="ORF">SBX64_08295</name>
</gene>
<keyword evidence="3" id="KW-1003">Cell membrane</keyword>
<evidence type="ECO:0000256" key="2">
    <source>
        <dbReference type="ARBA" id="ARBA00007543"/>
    </source>
</evidence>
<dbReference type="Pfam" id="PF02322">
    <property type="entry name" value="Cyt_bd_oxida_II"/>
    <property type="match status" value="1"/>
</dbReference>
<evidence type="ECO:0000313" key="9">
    <source>
        <dbReference type="Proteomes" id="UP001279860"/>
    </source>
</evidence>
<name>A0ABU4IUB9_9VIBR</name>
<dbReference type="GO" id="GO:0016491">
    <property type="term" value="F:oxidoreductase activity"/>
    <property type="evidence" value="ECO:0007669"/>
    <property type="project" value="UniProtKB-KW"/>
</dbReference>
<dbReference type="PANTHER" id="PTHR43141:SF4">
    <property type="entry name" value="CYTOCHROME BD2 SUBUNIT II"/>
    <property type="match status" value="1"/>
</dbReference>
<accession>A0ABU4IUB9</accession>